<feature type="non-terminal residue" evidence="2">
    <location>
        <position position="1"/>
    </location>
</feature>
<evidence type="ECO:0000313" key="2">
    <source>
        <dbReference type="EMBL" id="PIA13037.1"/>
    </source>
</evidence>
<protein>
    <submittedName>
        <fullName evidence="2">Alpha/beta-hydrolase</fullName>
    </submittedName>
</protein>
<feature type="domain" description="Peptidase S9 prolyl oligopeptidase catalytic" evidence="1">
    <location>
        <begin position="46"/>
        <end position="248"/>
    </location>
</feature>
<gene>
    <name evidence="2" type="ORF">COEREDRAFT_26355</name>
</gene>
<accession>A0A2G5B2V2</accession>
<sequence>LFGHVLLPPDFRPGVAYPVIVHAYGGPQYQLVTSAFAYPRYRLQPMVVVCVDGRGTPHRGLRFESAIRDRLGQLEVDDIDVCEDAMARRRFVDRTRIAIHGWSFGGYVTLRALATRPEWFSVAIACAPVVRWDWYSAAYVERYLGVLPLPEDSHTGVCSPEAERIQAAYANASITSVVDLLPKEPNRLLLVHGWGDDNVHVAHSAELVRKLQRLHAHFPVRLAVYANERHGLRQPASNEHFETLLAFWLFHSL</sequence>
<dbReference type="Proteomes" id="UP000242474">
    <property type="component" value="Unassembled WGS sequence"/>
</dbReference>
<dbReference type="InterPro" id="IPR029058">
    <property type="entry name" value="AB_hydrolase_fold"/>
</dbReference>
<dbReference type="GO" id="GO:0008236">
    <property type="term" value="F:serine-type peptidase activity"/>
    <property type="evidence" value="ECO:0007669"/>
    <property type="project" value="InterPro"/>
</dbReference>
<dbReference type="InterPro" id="IPR001375">
    <property type="entry name" value="Peptidase_S9_cat"/>
</dbReference>
<organism evidence="2 3">
    <name type="scientific">Coemansia reversa (strain ATCC 12441 / NRRL 1564)</name>
    <dbReference type="NCBI Taxonomy" id="763665"/>
    <lineage>
        <taxon>Eukaryota</taxon>
        <taxon>Fungi</taxon>
        <taxon>Fungi incertae sedis</taxon>
        <taxon>Zoopagomycota</taxon>
        <taxon>Kickxellomycotina</taxon>
        <taxon>Kickxellomycetes</taxon>
        <taxon>Kickxellales</taxon>
        <taxon>Kickxellaceae</taxon>
        <taxon>Coemansia</taxon>
    </lineage>
</organism>
<dbReference type="SUPFAM" id="SSF53474">
    <property type="entry name" value="alpha/beta-Hydrolases"/>
    <property type="match status" value="1"/>
</dbReference>
<name>A0A2G5B2V2_COERN</name>
<dbReference type="PANTHER" id="PTHR11731:SF193">
    <property type="entry name" value="DIPEPTIDYL PEPTIDASE 9"/>
    <property type="match status" value="1"/>
</dbReference>
<proteinExistence type="predicted"/>
<dbReference type="Pfam" id="PF00326">
    <property type="entry name" value="Peptidase_S9"/>
    <property type="match status" value="1"/>
</dbReference>
<dbReference type="STRING" id="763665.A0A2G5B2V2"/>
<dbReference type="GO" id="GO:0008239">
    <property type="term" value="F:dipeptidyl-peptidase activity"/>
    <property type="evidence" value="ECO:0007669"/>
    <property type="project" value="TreeGrafter"/>
</dbReference>
<dbReference type="InterPro" id="IPR050278">
    <property type="entry name" value="Serine_Prot_S9B/DPPIV"/>
</dbReference>
<evidence type="ECO:0000313" key="3">
    <source>
        <dbReference type="Proteomes" id="UP000242474"/>
    </source>
</evidence>
<keyword evidence="2" id="KW-0378">Hydrolase</keyword>
<feature type="non-terminal residue" evidence="2">
    <location>
        <position position="253"/>
    </location>
</feature>
<dbReference type="PANTHER" id="PTHR11731">
    <property type="entry name" value="PROTEASE FAMILY S9B,C DIPEPTIDYL-PEPTIDASE IV-RELATED"/>
    <property type="match status" value="1"/>
</dbReference>
<dbReference type="EMBL" id="KZ303550">
    <property type="protein sequence ID" value="PIA13037.1"/>
    <property type="molecule type" value="Genomic_DNA"/>
</dbReference>
<reference evidence="2 3" key="1">
    <citation type="journal article" date="2015" name="Genome Biol. Evol.">
        <title>Phylogenomic analyses indicate that early fungi evolved digesting cell walls of algal ancestors of land plants.</title>
        <authorList>
            <person name="Chang Y."/>
            <person name="Wang S."/>
            <person name="Sekimoto S."/>
            <person name="Aerts A.L."/>
            <person name="Choi C."/>
            <person name="Clum A."/>
            <person name="LaButti K.M."/>
            <person name="Lindquist E.A."/>
            <person name="Yee Ngan C."/>
            <person name="Ohm R.A."/>
            <person name="Salamov A.A."/>
            <person name="Grigoriev I.V."/>
            <person name="Spatafora J.W."/>
            <person name="Berbee M.L."/>
        </authorList>
    </citation>
    <scope>NUCLEOTIDE SEQUENCE [LARGE SCALE GENOMIC DNA]</scope>
    <source>
        <strain evidence="2 3">NRRL 1564</strain>
    </source>
</reference>
<dbReference type="Gene3D" id="3.40.50.1820">
    <property type="entry name" value="alpha/beta hydrolase"/>
    <property type="match status" value="1"/>
</dbReference>
<keyword evidence="3" id="KW-1185">Reference proteome</keyword>
<dbReference type="GO" id="GO:0006508">
    <property type="term" value="P:proteolysis"/>
    <property type="evidence" value="ECO:0007669"/>
    <property type="project" value="InterPro"/>
</dbReference>
<dbReference type="OrthoDB" id="16520at2759"/>
<evidence type="ECO:0000259" key="1">
    <source>
        <dbReference type="Pfam" id="PF00326"/>
    </source>
</evidence>
<dbReference type="AlphaFoldDB" id="A0A2G5B2V2"/>